<dbReference type="EMBL" id="JQDR03015428">
    <property type="protein sequence ID" value="KAA0186675.1"/>
    <property type="molecule type" value="Genomic_DNA"/>
</dbReference>
<dbReference type="PANTHER" id="PTHR10736">
    <property type="entry name" value="BESTROPHIN"/>
    <property type="match status" value="1"/>
</dbReference>
<comment type="function">
    <text evidence="6">Forms chloride channels.</text>
</comment>
<dbReference type="Proteomes" id="UP000711488">
    <property type="component" value="Unassembled WGS sequence"/>
</dbReference>
<dbReference type="InterPro" id="IPR021134">
    <property type="entry name" value="Bestrophin-like"/>
</dbReference>
<evidence type="ECO:0000256" key="5">
    <source>
        <dbReference type="ARBA" id="ARBA00034769"/>
    </source>
</evidence>
<evidence type="ECO:0000256" key="1">
    <source>
        <dbReference type="ARBA" id="ARBA00004370"/>
    </source>
</evidence>
<keyword evidence="6" id="KW-0813">Transport</keyword>
<sequence length="65" mass="7467">MNTARRNQFEQISLTCADHAGYIPLSFVLGFFVTLVVKRWWDQYLLFPWPDTLALFVSTSLAGNV</sequence>
<keyword evidence="3 6" id="KW-1133">Transmembrane helix</keyword>
<reference evidence="7" key="2">
    <citation type="journal article" date="2018" name="Environ. Sci. Technol.">
        <title>The Toxicogenome of Hyalella azteca: A Model for Sediment Ecotoxicology and Evolutionary Toxicology.</title>
        <authorList>
            <person name="Poynton H.C."/>
            <person name="Hasenbein S."/>
            <person name="Benoit J.B."/>
            <person name="Sepulveda M.S."/>
            <person name="Poelchau M.F."/>
            <person name="Hughes D.S.T."/>
            <person name="Murali S.C."/>
            <person name="Chen S."/>
            <person name="Glastad K.M."/>
            <person name="Goodisman M.A.D."/>
            <person name="Werren J.H."/>
            <person name="Vineis J.H."/>
            <person name="Bowen J.L."/>
            <person name="Friedrich M."/>
            <person name="Jones J."/>
            <person name="Robertson H.M."/>
            <person name="Feyereisen R."/>
            <person name="Mechler-Hickson A."/>
            <person name="Mathers N."/>
            <person name="Lee C.E."/>
            <person name="Colbourne J.K."/>
            <person name="Biales A."/>
            <person name="Johnston J.S."/>
            <person name="Wellborn G.A."/>
            <person name="Rosendale A.J."/>
            <person name="Cridge A.G."/>
            <person name="Munoz-Torres M.C."/>
            <person name="Bain P.A."/>
            <person name="Manny A.R."/>
            <person name="Major K.M."/>
            <person name="Lambert F.N."/>
            <person name="Vulpe C.D."/>
            <person name="Tuck P."/>
            <person name="Blalock B.J."/>
            <person name="Lin Y.Y."/>
            <person name="Smith M.E."/>
            <person name="Ochoa-Acuna H."/>
            <person name="Chen M.M."/>
            <person name="Childers C.P."/>
            <person name="Qu J."/>
            <person name="Dugan S."/>
            <person name="Lee S.L."/>
            <person name="Chao H."/>
            <person name="Dinh H."/>
            <person name="Han Y."/>
            <person name="Doddapaneni H."/>
            <person name="Worley K.C."/>
            <person name="Muzny D.M."/>
            <person name="Gibbs R.A."/>
            <person name="Richards S."/>
        </authorList>
    </citation>
    <scope>NUCLEOTIDE SEQUENCE</scope>
    <source>
        <strain evidence="7">HAZT.00-mixed</strain>
        <tissue evidence="7">Whole organism</tissue>
    </source>
</reference>
<comment type="caution">
    <text evidence="7">The sequence shown here is derived from an EMBL/GenBank/DDBJ whole genome shotgun (WGS) entry which is preliminary data.</text>
</comment>
<gene>
    <name evidence="7" type="ORF">HAZT_HAZT001607</name>
</gene>
<keyword evidence="6" id="KW-1003">Cell membrane</keyword>
<dbReference type="GO" id="GO:0005886">
    <property type="term" value="C:plasma membrane"/>
    <property type="evidence" value="ECO:0007669"/>
    <property type="project" value="UniProtKB-SubCell"/>
</dbReference>
<keyword evidence="6" id="KW-0868">Chloride</keyword>
<feature type="non-terminal residue" evidence="7">
    <location>
        <position position="65"/>
    </location>
</feature>
<feature type="transmembrane region" description="Helical" evidence="6">
    <location>
        <begin position="21"/>
        <end position="41"/>
    </location>
</feature>
<evidence type="ECO:0000256" key="3">
    <source>
        <dbReference type="ARBA" id="ARBA00022989"/>
    </source>
</evidence>
<dbReference type="PANTHER" id="PTHR10736:SF11">
    <property type="entry name" value="BESTROPHIN 2"/>
    <property type="match status" value="1"/>
</dbReference>
<accession>A0A6A0GSK3</accession>
<evidence type="ECO:0000256" key="4">
    <source>
        <dbReference type="ARBA" id="ARBA00023136"/>
    </source>
</evidence>
<evidence type="ECO:0000313" key="7">
    <source>
        <dbReference type="EMBL" id="KAA0186675.1"/>
    </source>
</evidence>
<keyword evidence="6" id="KW-0406">Ion transport</keyword>
<dbReference type="GO" id="GO:0034707">
    <property type="term" value="C:chloride channel complex"/>
    <property type="evidence" value="ECO:0007669"/>
    <property type="project" value="UniProtKB-KW"/>
</dbReference>
<keyword evidence="6" id="KW-0869">Chloride channel</keyword>
<dbReference type="AlphaFoldDB" id="A0A6A0GSK3"/>
<keyword evidence="4 6" id="KW-0472">Membrane</keyword>
<dbReference type="GO" id="GO:0005254">
    <property type="term" value="F:chloride channel activity"/>
    <property type="evidence" value="ECO:0007669"/>
    <property type="project" value="UniProtKB-KW"/>
</dbReference>
<proteinExistence type="inferred from homology"/>
<evidence type="ECO:0000256" key="2">
    <source>
        <dbReference type="ARBA" id="ARBA00022692"/>
    </source>
</evidence>
<keyword evidence="2 6" id="KW-0812">Transmembrane</keyword>
<comment type="similarity">
    <text evidence="5 6">Belongs to the anion channel-forming bestrophin (TC 1.A.46) family. Calcium-sensitive chloride channel subfamily.</text>
</comment>
<dbReference type="InterPro" id="IPR000615">
    <property type="entry name" value="Bestrophin"/>
</dbReference>
<organism evidence="7">
    <name type="scientific">Hyalella azteca</name>
    <name type="common">Amphipod</name>
    <dbReference type="NCBI Taxonomy" id="294128"/>
    <lineage>
        <taxon>Eukaryota</taxon>
        <taxon>Metazoa</taxon>
        <taxon>Ecdysozoa</taxon>
        <taxon>Arthropoda</taxon>
        <taxon>Crustacea</taxon>
        <taxon>Multicrustacea</taxon>
        <taxon>Malacostraca</taxon>
        <taxon>Eumalacostraca</taxon>
        <taxon>Peracarida</taxon>
        <taxon>Amphipoda</taxon>
        <taxon>Senticaudata</taxon>
        <taxon>Talitrida</taxon>
        <taxon>Talitroidea</taxon>
        <taxon>Hyalellidae</taxon>
        <taxon>Hyalella</taxon>
    </lineage>
</organism>
<keyword evidence="6" id="KW-0407">Ion channel</keyword>
<dbReference type="Pfam" id="PF01062">
    <property type="entry name" value="Bestrophin"/>
    <property type="match status" value="1"/>
</dbReference>
<reference evidence="7" key="3">
    <citation type="submission" date="2019-06" db="EMBL/GenBank/DDBJ databases">
        <authorList>
            <person name="Poynton C."/>
            <person name="Hasenbein S."/>
            <person name="Benoit J.B."/>
            <person name="Sepulveda M.S."/>
            <person name="Poelchau M.F."/>
            <person name="Murali S.C."/>
            <person name="Chen S."/>
            <person name="Glastad K.M."/>
            <person name="Werren J.H."/>
            <person name="Vineis J.H."/>
            <person name="Bowen J.L."/>
            <person name="Friedrich M."/>
            <person name="Jones J."/>
            <person name="Robertson H.M."/>
            <person name="Feyereisen R."/>
            <person name="Mechler-Hickson A."/>
            <person name="Mathers N."/>
            <person name="Lee C.E."/>
            <person name="Colbourne J.K."/>
            <person name="Biales A."/>
            <person name="Johnston J.S."/>
            <person name="Wellborn G.A."/>
            <person name="Rosendale A.J."/>
            <person name="Cridge A.G."/>
            <person name="Munoz-Torres M.C."/>
            <person name="Bain P.A."/>
            <person name="Manny A.R."/>
            <person name="Major K.M."/>
            <person name="Lambert F.N."/>
            <person name="Vulpe C.D."/>
            <person name="Tuck P."/>
            <person name="Blalock B.J."/>
            <person name="Lin Y.-Y."/>
            <person name="Smith M.E."/>
            <person name="Ochoa-Acuna H."/>
            <person name="Chen M.-J.M."/>
            <person name="Childers C.P."/>
            <person name="Qu J."/>
            <person name="Dugan S."/>
            <person name="Lee S.L."/>
            <person name="Chao H."/>
            <person name="Dinh H."/>
            <person name="Han Y."/>
            <person name="Doddapaneni H."/>
            <person name="Worley K.C."/>
            <person name="Muzny D.M."/>
            <person name="Gibbs R.A."/>
            <person name="Richards S."/>
        </authorList>
    </citation>
    <scope>NUCLEOTIDE SEQUENCE</scope>
    <source>
        <strain evidence="7">HAZT.00-mixed</strain>
        <tissue evidence="7">Whole organism</tissue>
    </source>
</reference>
<name>A0A6A0GSK3_HYAAZ</name>
<comment type="caution">
    <text evidence="6">Lacks conserved residue(s) required for the propagation of feature annotation.</text>
</comment>
<comment type="subcellular location">
    <subcellularLocation>
        <location evidence="6">Cell membrane</location>
        <topology evidence="6">Multi-pass membrane protein</topology>
    </subcellularLocation>
    <subcellularLocation>
        <location evidence="1">Membrane</location>
    </subcellularLocation>
</comment>
<reference evidence="7" key="1">
    <citation type="submission" date="2014-08" db="EMBL/GenBank/DDBJ databases">
        <authorList>
            <person name="Murali S."/>
            <person name="Richards S."/>
            <person name="Bandaranaike D."/>
            <person name="Bellair M."/>
            <person name="Blankenburg K."/>
            <person name="Chao H."/>
            <person name="Dinh H."/>
            <person name="Doddapaneni H."/>
            <person name="Dugan-Rocha S."/>
            <person name="Elkadiri S."/>
            <person name="Gnanaolivu R."/>
            <person name="Hughes D."/>
            <person name="Lee S."/>
            <person name="Li M."/>
            <person name="Ming W."/>
            <person name="Munidasa M."/>
            <person name="Muniz J."/>
            <person name="Nguyen L."/>
            <person name="Osuji N."/>
            <person name="Pu L.-L."/>
            <person name="Puazo M."/>
            <person name="Skinner E."/>
            <person name="Qu C."/>
            <person name="Quiroz J."/>
            <person name="Raj R."/>
            <person name="Weissenberger G."/>
            <person name="Xin Y."/>
            <person name="Zou X."/>
            <person name="Han Y."/>
            <person name="Worley K."/>
            <person name="Muzny D."/>
            <person name="Gibbs R."/>
        </authorList>
    </citation>
    <scope>NUCLEOTIDE SEQUENCE</scope>
    <source>
        <strain evidence="7">HAZT.00-mixed</strain>
        <tissue evidence="7">Whole organism</tissue>
    </source>
</reference>
<protein>
    <recommendedName>
        <fullName evidence="6">Bestrophin homolog</fullName>
    </recommendedName>
</protein>
<evidence type="ECO:0000256" key="6">
    <source>
        <dbReference type="RuleBase" id="RU363126"/>
    </source>
</evidence>